<reference evidence="2" key="1">
    <citation type="submission" date="2020-02" db="EMBL/GenBank/DDBJ databases">
        <authorList>
            <person name="Meier V. D."/>
        </authorList>
    </citation>
    <scope>NUCLEOTIDE SEQUENCE</scope>
    <source>
        <strain evidence="2">AVDCRST_MAG84</strain>
    </source>
</reference>
<protein>
    <submittedName>
        <fullName evidence="2">Uncharacterized protein</fullName>
    </submittedName>
</protein>
<proteinExistence type="predicted"/>
<feature type="transmembrane region" description="Helical" evidence="1">
    <location>
        <begin position="56"/>
        <end position="73"/>
    </location>
</feature>
<feature type="transmembrane region" description="Helical" evidence="1">
    <location>
        <begin position="166"/>
        <end position="192"/>
    </location>
</feature>
<dbReference type="AlphaFoldDB" id="A0A6J4LII2"/>
<keyword evidence="1" id="KW-1133">Transmembrane helix</keyword>
<sequence length="196" mass="21354">MSAQPLASSPSSAPVFEPAVFRLSPLIRITLLSLYTALTIPLPFLSEVTKAPVPPAALWAAIVVGAVGLYGVLSERVILSEEGIEVTYPNWFPRFFRKGWSLPWTEVKALKPRSTGQGGLVYYFLSHSGEGYLLPMRVAGFAKLVGLVEAKTGIDTRDVRPLSQPWMYLILLGCTLLLLLVDAWTIVTAIGLKANL</sequence>
<dbReference type="EMBL" id="CADCTZ010000340">
    <property type="protein sequence ID" value="CAA9334637.1"/>
    <property type="molecule type" value="Genomic_DNA"/>
</dbReference>
<keyword evidence="1" id="KW-0812">Transmembrane</keyword>
<name>A0A6J4LII2_9CYAN</name>
<accession>A0A6J4LII2</accession>
<evidence type="ECO:0000256" key="1">
    <source>
        <dbReference type="SAM" id="Phobius"/>
    </source>
</evidence>
<gene>
    <name evidence="2" type="ORF">AVDCRST_MAG84-2030</name>
</gene>
<organism evidence="2">
    <name type="scientific">uncultured Microcoleus sp</name>
    <dbReference type="NCBI Taxonomy" id="259945"/>
    <lineage>
        <taxon>Bacteria</taxon>
        <taxon>Bacillati</taxon>
        <taxon>Cyanobacteriota</taxon>
        <taxon>Cyanophyceae</taxon>
        <taxon>Oscillatoriophycideae</taxon>
        <taxon>Oscillatoriales</taxon>
        <taxon>Microcoleaceae</taxon>
        <taxon>Microcoleus</taxon>
        <taxon>environmental samples</taxon>
    </lineage>
</organism>
<keyword evidence="1" id="KW-0472">Membrane</keyword>
<evidence type="ECO:0000313" key="2">
    <source>
        <dbReference type="EMBL" id="CAA9334637.1"/>
    </source>
</evidence>